<dbReference type="EMBL" id="OZ035837">
    <property type="protein sequence ID" value="CAL1582075.1"/>
    <property type="molecule type" value="Genomic_DNA"/>
</dbReference>
<keyword evidence="4" id="KW-0391">Immunity</keyword>
<proteinExistence type="predicted"/>
<feature type="transmembrane region" description="Helical" evidence="8">
    <location>
        <begin position="32"/>
        <end position="50"/>
    </location>
</feature>
<dbReference type="Pfam" id="PF11628">
    <property type="entry name" value="TCR_zetazeta"/>
    <property type="match status" value="1"/>
</dbReference>
<dbReference type="GO" id="GO:0002250">
    <property type="term" value="P:adaptive immune response"/>
    <property type="evidence" value="ECO:0007669"/>
    <property type="project" value="UniProtKB-KW"/>
</dbReference>
<evidence type="ECO:0000256" key="8">
    <source>
        <dbReference type="SAM" id="Phobius"/>
    </source>
</evidence>
<keyword evidence="8" id="KW-0812">Transmembrane</keyword>
<organism evidence="10 11">
    <name type="scientific">Knipowitschia caucasica</name>
    <name type="common">Caucasian dwarf goby</name>
    <name type="synonym">Pomatoschistus caucasicus</name>
    <dbReference type="NCBI Taxonomy" id="637954"/>
    <lineage>
        <taxon>Eukaryota</taxon>
        <taxon>Metazoa</taxon>
        <taxon>Chordata</taxon>
        <taxon>Craniata</taxon>
        <taxon>Vertebrata</taxon>
        <taxon>Euteleostomi</taxon>
        <taxon>Actinopterygii</taxon>
        <taxon>Neopterygii</taxon>
        <taxon>Teleostei</taxon>
        <taxon>Neoteleostei</taxon>
        <taxon>Acanthomorphata</taxon>
        <taxon>Gobiaria</taxon>
        <taxon>Gobiiformes</taxon>
        <taxon>Gobioidei</taxon>
        <taxon>Gobiidae</taxon>
        <taxon>Gobiinae</taxon>
        <taxon>Knipowitschia</taxon>
    </lineage>
</organism>
<evidence type="ECO:0000256" key="3">
    <source>
        <dbReference type="ARBA" id="ARBA00022553"/>
    </source>
</evidence>
<evidence type="ECO:0000256" key="2">
    <source>
        <dbReference type="ARBA" id="ARBA00022475"/>
    </source>
</evidence>
<keyword evidence="6" id="KW-0675">Receptor</keyword>
<accession>A0AAV2K218</accession>
<evidence type="ECO:0008006" key="12">
    <source>
        <dbReference type="Google" id="ProtNLM"/>
    </source>
</evidence>
<feature type="compositionally biased region" description="Basic residues" evidence="7">
    <location>
        <begin position="89"/>
        <end position="99"/>
    </location>
</feature>
<evidence type="ECO:0000256" key="5">
    <source>
        <dbReference type="ARBA" id="ARBA00023130"/>
    </source>
</evidence>
<keyword evidence="3" id="KW-0597">Phosphoprotein</keyword>
<dbReference type="AlphaFoldDB" id="A0AAV2K218"/>
<keyword evidence="8" id="KW-1133">Transmembrane helix</keyword>
<dbReference type="PANTHER" id="PTHR10035">
    <property type="entry name" value="T-CELL SURFACE GLYCOPROTEIN CD3 ZETA CHAIN"/>
    <property type="match status" value="1"/>
</dbReference>
<evidence type="ECO:0000256" key="1">
    <source>
        <dbReference type="ARBA" id="ARBA00004251"/>
    </source>
</evidence>
<protein>
    <recommendedName>
        <fullName evidence="12">T-cell surface glycoprotein CD3 zeta chain</fullName>
    </recommendedName>
</protein>
<dbReference type="GO" id="GO:0098797">
    <property type="term" value="C:plasma membrane protein complex"/>
    <property type="evidence" value="ECO:0007669"/>
    <property type="project" value="UniProtKB-ARBA"/>
</dbReference>
<keyword evidence="2" id="KW-1003">Cell membrane</keyword>
<feature type="region of interest" description="Disordered" evidence="7">
    <location>
        <begin position="70"/>
        <end position="122"/>
    </location>
</feature>
<dbReference type="PANTHER" id="PTHR10035:SF2">
    <property type="entry name" value="T-CELL SURFACE GLYCOPROTEIN CD3 ZETA CHAIN"/>
    <property type="match status" value="1"/>
</dbReference>
<keyword evidence="11" id="KW-1185">Reference proteome</keyword>
<keyword evidence="9" id="KW-0732">Signal</keyword>
<gene>
    <name evidence="10" type="ORF">KC01_LOCUS12762</name>
</gene>
<name>A0AAV2K218_KNICA</name>
<comment type="subcellular location">
    <subcellularLocation>
        <location evidence="1">Cell membrane</location>
        <topology evidence="1">Single-pass type I membrane protein</topology>
    </subcellularLocation>
</comment>
<sequence length="122" mass="13550">MDCIKSALYVIFILLNPTSCYALSATDPMICYILDGVLITYCIIATALFFREKFSHRGLTAEKTEPIGGIYQELGQSKTPDPYEVLQPSRKRQKRRKKSTATPSDSEKGQEPAPGTSSNFPP</sequence>
<feature type="signal peptide" evidence="9">
    <location>
        <begin position="1"/>
        <end position="22"/>
    </location>
</feature>
<feature type="chain" id="PRO_5043461035" description="T-cell surface glycoprotein CD3 zeta chain" evidence="9">
    <location>
        <begin position="23"/>
        <end position="122"/>
    </location>
</feature>
<dbReference type="Proteomes" id="UP001497482">
    <property type="component" value="Chromosome 15"/>
</dbReference>
<dbReference type="InterPro" id="IPR024128">
    <property type="entry name" value="T-cell_CD3_zeta"/>
</dbReference>
<evidence type="ECO:0000256" key="6">
    <source>
        <dbReference type="ARBA" id="ARBA00023170"/>
    </source>
</evidence>
<keyword evidence="8" id="KW-0472">Membrane</keyword>
<reference evidence="10 11" key="1">
    <citation type="submission" date="2024-04" db="EMBL/GenBank/DDBJ databases">
        <authorList>
            <person name="Waldvogel A.-M."/>
            <person name="Schoenle A."/>
        </authorList>
    </citation>
    <scope>NUCLEOTIDE SEQUENCE [LARGE SCALE GENOMIC DNA]</scope>
</reference>
<evidence type="ECO:0000313" key="10">
    <source>
        <dbReference type="EMBL" id="CAL1582075.1"/>
    </source>
</evidence>
<dbReference type="InterPro" id="IPR021663">
    <property type="entry name" value="CD3_zeta/IgE_Fc_rcpt_gamma"/>
</dbReference>
<evidence type="ECO:0000256" key="7">
    <source>
        <dbReference type="SAM" id="MobiDB-lite"/>
    </source>
</evidence>
<evidence type="ECO:0000256" key="9">
    <source>
        <dbReference type="SAM" id="SignalP"/>
    </source>
</evidence>
<evidence type="ECO:0000313" key="11">
    <source>
        <dbReference type="Proteomes" id="UP001497482"/>
    </source>
</evidence>
<keyword evidence="5" id="KW-1064">Adaptive immunity</keyword>
<evidence type="ECO:0000256" key="4">
    <source>
        <dbReference type="ARBA" id="ARBA00022859"/>
    </source>
</evidence>